<proteinExistence type="predicted"/>
<reference evidence="1" key="1">
    <citation type="submission" date="2019-11" db="EMBL/GenBank/DDBJ databases">
        <title>Spread of Macrolides and rifampicin resistant Rhodococcus equi in clinical isolates in the USA.</title>
        <authorList>
            <person name="Alvarez-Narvaez S."/>
            <person name="Huber L."/>
            <person name="Cohen N.D."/>
            <person name="Slovis N."/>
            <person name="Greiter M."/>
            <person name="Giguere S."/>
            <person name="Hart K."/>
        </authorList>
    </citation>
    <scope>NUCLEOTIDE SEQUENCE</scope>
    <source>
        <strain evidence="1">Lh_5</strain>
    </source>
</reference>
<gene>
    <name evidence="1" type="ORF">GS551_18490</name>
</gene>
<comment type="caution">
    <text evidence="1">The sequence shown here is derived from an EMBL/GenBank/DDBJ whole genome shotgun (WGS) entry which is preliminary data.</text>
</comment>
<dbReference type="EMBL" id="WUYC01000004">
    <property type="protein sequence ID" value="MBM4716150.1"/>
    <property type="molecule type" value="Genomic_DNA"/>
</dbReference>
<name>A0AAE2W9A2_RHOHA</name>
<accession>A0AAE2W9A2</accession>
<sequence length="145" mass="15348">MAHIGKFYGSFLLSAMNKEVDLDSDTLKVMLCTSAYTPNQDTHRYKSSITGEVSGSGYTAGGVTLTGVTVTYDAATNTLKLDADDASWPAATITARHAVIYDSTPGSDATRPLIGYTTFDQDISSTAAAFQLIWDPAGICTMTVS</sequence>
<dbReference type="AlphaFoldDB" id="A0AAE2W9A2"/>
<evidence type="ECO:0000313" key="2">
    <source>
        <dbReference type="Proteomes" id="UP000706122"/>
    </source>
</evidence>
<organism evidence="1 2">
    <name type="scientific">Rhodococcus hoagii</name>
    <name type="common">Corynebacterium equii</name>
    <dbReference type="NCBI Taxonomy" id="43767"/>
    <lineage>
        <taxon>Bacteria</taxon>
        <taxon>Bacillati</taxon>
        <taxon>Actinomycetota</taxon>
        <taxon>Actinomycetes</taxon>
        <taxon>Mycobacteriales</taxon>
        <taxon>Nocardiaceae</taxon>
        <taxon>Prescottella</taxon>
    </lineage>
</organism>
<evidence type="ECO:0000313" key="1">
    <source>
        <dbReference type="EMBL" id="MBM4716150.1"/>
    </source>
</evidence>
<dbReference type="Proteomes" id="UP000706122">
    <property type="component" value="Unassembled WGS sequence"/>
</dbReference>
<protein>
    <submittedName>
        <fullName evidence="1">Uncharacterized protein</fullName>
    </submittedName>
</protein>
<dbReference type="RefSeq" id="WP_016046513.1">
    <property type="nucleotide sequence ID" value="NZ_CP065594.1"/>
</dbReference>